<name>A0A820RQL9_9BILA</name>
<proteinExistence type="predicted"/>
<dbReference type="SUPFAM" id="SSF52799">
    <property type="entry name" value="(Phosphotyrosine protein) phosphatases II"/>
    <property type="match status" value="1"/>
</dbReference>
<dbReference type="InterPro" id="IPR000242">
    <property type="entry name" value="PTP_cat"/>
</dbReference>
<feature type="domain" description="Tyrosine-protein phosphatase" evidence="1">
    <location>
        <begin position="1"/>
        <end position="59"/>
    </location>
</feature>
<reference evidence="2" key="1">
    <citation type="submission" date="2021-02" db="EMBL/GenBank/DDBJ databases">
        <authorList>
            <person name="Nowell W R."/>
        </authorList>
    </citation>
    <scope>NUCLEOTIDE SEQUENCE</scope>
</reference>
<dbReference type="Proteomes" id="UP000663844">
    <property type="component" value="Unassembled WGS sequence"/>
</dbReference>
<dbReference type="GO" id="GO:0004725">
    <property type="term" value="F:protein tyrosine phosphatase activity"/>
    <property type="evidence" value="ECO:0007669"/>
    <property type="project" value="InterPro"/>
</dbReference>
<organism evidence="2 3">
    <name type="scientific">Adineta steineri</name>
    <dbReference type="NCBI Taxonomy" id="433720"/>
    <lineage>
        <taxon>Eukaryota</taxon>
        <taxon>Metazoa</taxon>
        <taxon>Spiralia</taxon>
        <taxon>Gnathifera</taxon>
        <taxon>Rotifera</taxon>
        <taxon>Eurotatoria</taxon>
        <taxon>Bdelloidea</taxon>
        <taxon>Adinetida</taxon>
        <taxon>Adinetidae</taxon>
        <taxon>Adineta</taxon>
    </lineage>
</organism>
<protein>
    <recommendedName>
        <fullName evidence="1">Tyrosine-protein phosphatase domain-containing protein</fullName>
    </recommendedName>
</protein>
<evidence type="ECO:0000313" key="3">
    <source>
        <dbReference type="Proteomes" id="UP000663844"/>
    </source>
</evidence>
<accession>A0A820RQL9</accession>
<dbReference type="EMBL" id="CAJOAZ010032201">
    <property type="protein sequence ID" value="CAF4445626.1"/>
    <property type="molecule type" value="Genomic_DNA"/>
</dbReference>
<feature type="non-terminal residue" evidence="2">
    <location>
        <position position="1"/>
    </location>
</feature>
<dbReference type="AlphaFoldDB" id="A0A820RQL9"/>
<evidence type="ECO:0000259" key="1">
    <source>
        <dbReference type="Pfam" id="PF00102"/>
    </source>
</evidence>
<comment type="caution">
    <text evidence="2">The sequence shown here is derived from an EMBL/GenBank/DDBJ whole genome shotgun (WGS) entry which is preliminary data.</text>
</comment>
<evidence type="ECO:0000313" key="2">
    <source>
        <dbReference type="EMBL" id="CAF4445626.1"/>
    </source>
</evidence>
<sequence>VHDLFGGYRAATFCALYTMKEQIENESTLNVYELAKLYHTKRPGIWRHNGDLLFLYRCAEILFSEYKSSNSNRHYLSSIIT</sequence>
<dbReference type="InterPro" id="IPR029021">
    <property type="entry name" value="Prot-tyrosine_phosphatase-like"/>
</dbReference>
<dbReference type="Gene3D" id="3.90.190.10">
    <property type="entry name" value="Protein tyrosine phosphatase superfamily"/>
    <property type="match status" value="1"/>
</dbReference>
<gene>
    <name evidence="2" type="ORF">OXD698_LOCUS54080</name>
</gene>
<dbReference type="Pfam" id="PF00102">
    <property type="entry name" value="Y_phosphatase"/>
    <property type="match status" value="1"/>
</dbReference>